<dbReference type="GO" id="GO:0004016">
    <property type="term" value="F:adenylate cyclase activity"/>
    <property type="evidence" value="ECO:0007669"/>
    <property type="project" value="UniProtKB-ARBA"/>
</dbReference>
<dbReference type="KEGG" id="cts:Ctha_0500"/>
<dbReference type="eggNOG" id="COG2114">
    <property type="taxonomic scope" value="Bacteria"/>
</dbReference>
<dbReference type="STRING" id="517418.Ctha_0500"/>
<dbReference type="GO" id="GO:0035556">
    <property type="term" value="P:intracellular signal transduction"/>
    <property type="evidence" value="ECO:0007669"/>
    <property type="project" value="InterPro"/>
</dbReference>
<dbReference type="Pfam" id="PF00211">
    <property type="entry name" value="Guanylate_cyc"/>
    <property type="match status" value="1"/>
</dbReference>
<dbReference type="Proteomes" id="UP000001208">
    <property type="component" value="Chromosome"/>
</dbReference>
<keyword evidence="6 7" id="KW-0472">Membrane</keyword>
<dbReference type="PANTHER" id="PTHR43081">
    <property type="entry name" value="ADENYLATE CYCLASE, TERMINAL-DIFFERENTIATION SPECIFIC-RELATED"/>
    <property type="match status" value="1"/>
</dbReference>
<feature type="transmembrane region" description="Helical" evidence="7">
    <location>
        <begin position="413"/>
        <end position="441"/>
    </location>
</feature>
<evidence type="ECO:0000256" key="7">
    <source>
        <dbReference type="SAM" id="Phobius"/>
    </source>
</evidence>
<feature type="transmembrane region" description="Helical" evidence="7">
    <location>
        <begin position="453"/>
        <end position="474"/>
    </location>
</feature>
<feature type="transmembrane region" description="Helical" evidence="7">
    <location>
        <begin position="27"/>
        <end position="51"/>
    </location>
</feature>
<accession>B3QUR5</accession>
<dbReference type="AlphaFoldDB" id="B3QUR5"/>
<protein>
    <submittedName>
        <fullName evidence="9">Adenylate/guanylate cyclase with Chase sensor</fullName>
    </submittedName>
</protein>
<evidence type="ECO:0000313" key="10">
    <source>
        <dbReference type="Proteomes" id="UP000001208"/>
    </source>
</evidence>
<keyword evidence="4 7" id="KW-0812">Transmembrane</keyword>
<gene>
    <name evidence="9" type="ordered locus">Ctha_0500</name>
</gene>
<sequence>MPEIMTKLSKILKPVSTFLQEKILRKIWFIAIFIAPLLVLIAYGAASIGVFSNIELKILDNKFNERGPVPDLNKNAEVLLIAIDDQAQNALGQYPWPRDYYARMIRNLMQAGASVVAFDLIFSDDAENPQEDYALRDAIQYYKRVVLAGRTSTSLTDESFLQYTAVDELNLQNIFDGTPGSTTGIVYVRNDADGVYRRYHPYSMEFGKQLLSFAYATLQTHFATNDSVERKSRNLFEFSGQEIPSYDGYSVLLNYYGPSKTFPTISASEILDTRDFMTSDEKILFRETMAETGLDSLSLARDESLRELWAMDIFDDPLSGLRSRVKGKICVIGPMFPESKDLFPIPMYPGDRSDENQMYGVEIHATAMQNYIDKNFITKADPLFQIITLLAISYLIFGGSVELKRFRIKNPRVLFGVSILAAFGVLATVMWIIFFIAGIAQSGPIDFYLIQNLRIQLTLLSVLVLLSVAVAYYFKRAGSSSEFVTEIGAILITAITFLVVYKYTNYIFLHERILVPVMPFGATIILAYGASIFYQYFTESRQKKLIRGFFTVYVNRELVDQLIDNPNQFRLGGEKRELSILFSDVKGFTNISEAMDPADLVILLNEYLGAMTDIVFKYGGTLDKYIGDAVMAFWGAPVPQEDHAKRCCWAALEMQEKLEELREKWKSEGKPELYARIGINTGQVIVGNMGSESRFNYTVMGDSVNLAARLEPANKAFGTSIIVSEFTNEQIYDFCRTRELATITVQGKAKPVKIFELVAKKRAGVFYEPLPPAPTAGKDIMAIKKE</sequence>
<dbReference type="FunFam" id="3.30.70.1230:FF:000016">
    <property type="entry name" value="Adenylate/guanylate cyclase domain-containing protein"/>
    <property type="match status" value="1"/>
</dbReference>
<feature type="domain" description="Guanylate cyclase" evidence="8">
    <location>
        <begin position="579"/>
        <end position="711"/>
    </location>
</feature>
<evidence type="ECO:0000259" key="8">
    <source>
        <dbReference type="PROSITE" id="PS50125"/>
    </source>
</evidence>
<organism evidence="9 10">
    <name type="scientific">Chloroherpeton thalassium (strain ATCC 35110 / GB-78)</name>
    <dbReference type="NCBI Taxonomy" id="517418"/>
    <lineage>
        <taxon>Bacteria</taxon>
        <taxon>Pseudomonadati</taxon>
        <taxon>Chlorobiota</taxon>
        <taxon>Chlorobiia</taxon>
        <taxon>Chlorobiales</taxon>
        <taxon>Chloroherpetonaceae</taxon>
        <taxon>Chloroherpeton</taxon>
    </lineage>
</organism>
<dbReference type="GO" id="GO:0006171">
    <property type="term" value="P:cAMP biosynthetic process"/>
    <property type="evidence" value="ECO:0007669"/>
    <property type="project" value="TreeGrafter"/>
</dbReference>
<dbReference type="HOGENOM" id="CLU_000445_85_1_10"/>
<dbReference type="RefSeq" id="WP_012499055.1">
    <property type="nucleotide sequence ID" value="NC_011026.1"/>
</dbReference>
<evidence type="ECO:0000256" key="2">
    <source>
        <dbReference type="ARBA" id="ARBA00005381"/>
    </source>
</evidence>
<name>B3QUR5_CHLT3</name>
<dbReference type="SUPFAM" id="SSF55073">
    <property type="entry name" value="Nucleotide cyclase"/>
    <property type="match status" value="1"/>
</dbReference>
<dbReference type="InterPro" id="IPR029787">
    <property type="entry name" value="Nucleotide_cyclase"/>
</dbReference>
<dbReference type="InterPro" id="IPR007890">
    <property type="entry name" value="CHASE2"/>
</dbReference>
<dbReference type="Pfam" id="PF05226">
    <property type="entry name" value="CHASE2"/>
    <property type="match status" value="1"/>
</dbReference>
<proteinExistence type="inferred from homology"/>
<dbReference type="SMART" id="SM00044">
    <property type="entry name" value="CYCc"/>
    <property type="match status" value="1"/>
</dbReference>
<reference evidence="9 10" key="1">
    <citation type="submission" date="2008-06" db="EMBL/GenBank/DDBJ databases">
        <title>Complete sequence of Chloroherpeton thalassium ATCC 35110.</title>
        <authorList>
            <consortium name="US DOE Joint Genome Institute"/>
            <person name="Lucas S."/>
            <person name="Copeland A."/>
            <person name="Lapidus A."/>
            <person name="Glavina del Rio T."/>
            <person name="Dalin E."/>
            <person name="Tice H."/>
            <person name="Bruce D."/>
            <person name="Goodwin L."/>
            <person name="Pitluck S."/>
            <person name="Schmutz J."/>
            <person name="Larimer F."/>
            <person name="Land M."/>
            <person name="Hauser L."/>
            <person name="Kyrpides N."/>
            <person name="Mikhailova N."/>
            <person name="Liu Z."/>
            <person name="Li T."/>
            <person name="Zhao F."/>
            <person name="Overmann J."/>
            <person name="Bryant D.A."/>
            <person name="Richardson P."/>
        </authorList>
    </citation>
    <scope>NUCLEOTIDE SEQUENCE [LARGE SCALE GENOMIC DNA]</scope>
    <source>
        <strain evidence="10">ATCC 35110 / GB-78</strain>
    </source>
</reference>
<keyword evidence="3" id="KW-1003">Cell membrane</keyword>
<feature type="transmembrane region" description="Helical" evidence="7">
    <location>
        <begin position="513"/>
        <end position="537"/>
    </location>
</feature>
<dbReference type="InterPro" id="IPR050697">
    <property type="entry name" value="Adenylyl/Guanylyl_Cyclase_3/4"/>
</dbReference>
<comment type="similarity">
    <text evidence="2">Belongs to the adenylyl cyclase class-3 family.</text>
</comment>
<evidence type="ECO:0000256" key="1">
    <source>
        <dbReference type="ARBA" id="ARBA00004196"/>
    </source>
</evidence>
<evidence type="ECO:0000256" key="4">
    <source>
        <dbReference type="ARBA" id="ARBA00022692"/>
    </source>
</evidence>
<evidence type="ECO:0000313" key="9">
    <source>
        <dbReference type="EMBL" id="ACF12971.1"/>
    </source>
</evidence>
<dbReference type="EMBL" id="CP001100">
    <property type="protein sequence ID" value="ACF12971.1"/>
    <property type="molecule type" value="Genomic_DNA"/>
</dbReference>
<evidence type="ECO:0000256" key="5">
    <source>
        <dbReference type="ARBA" id="ARBA00022989"/>
    </source>
</evidence>
<dbReference type="Gene3D" id="3.30.70.1230">
    <property type="entry name" value="Nucleotide cyclase"/>
    <property type="match status" value="1"/>
</dbReference>
<comment type="subcellular location">
    <subcellularLocation>
        <location evidence="1">Cell envelope</location>
    </subcellularLocation>
</comment>
<keyword evidence="5 7" id="KW-1133">Transmembrane helix</keyword>
<feature type="transmembrane region" description="Helical" evidence="7">
    <location>
        <begin position="483"/>
        <end position="501"/>
    </location>
</feature>
<dbReference type="OrthoDB" id="1522078at2"/>
<dbReference type="CDD" id="cd07302">
    <property type="entry name" value="CHD"/>
    <property type="match status" value="1"/>
</dbReference>
<dbReference type="SMART" id="SM01080">
    <property type="entry name" value="CHASE2"/>
    <property type="match status" value="1"/>
</dbReference>
<evidence type="ECO:0000256" key="3">
    <source>
        <dbReference type="ARBA" id="ARBA00022475"/>
    </source>
</evidence>
<dbReference type="InterPro" id="IPR001054">
    <property type="entry name" value="A/G_cyclase"/>
</dbReference>
<dbReference type="eggNOG" id="COG4252">
    <property type="taxonomic scope" value="Bacteria"/>
</dbReference>
<evidence type="ECO:0000256" key="6">
    <source>
        <dbReference type="ARBA" id="ARBA00023136"/>
    </source>
</evidence>
<dbReference type="PROSITE" id="PS50125">
    <property type="entry name" value="GUANYLATE_CYCLASE_2"/>
    <property type="match status" value="1"/>
</dbReference>
<dbReference type="PANTHER" id="PTHR43081:SF1">
    <property type="entry name" value="ADENYLATE CYCLASE, TERMINAL-DIFFERENTIATION SPECIFIC"/>
    <property type="match status" value="1"/>
</dbReference>
<feature type="transmembrane region" description="Helical" evidence="7">
    <location>
        <begin position="383"/>
        <end position="401"/>
    </location>
</feature>
<keyword evidence="10" id="KW-1185">Reference proteome</keyword>
<dbReference type="GO" id="GO:0030313">
    <property type="term" value="C:cell envelope"/>
    <property type="evidence" value="ECO:0007669"/>
    <property type="project" value="UniProtKB-SubCell"/>
</dbReference>